<dbReference type="PANTHER" id="PTHR23121">
    <property type="entry name" value="SODIUM-DEPENDENT GLUCOSE TRANSPORTER 1"/>
    <property type="match status" value="1"/>
</dbReference>
<dbReference type="Pfam" id="PF07690">
    <property type="entry name" value="MFS_1"/>
    <property type="match status" value="1"/>
</dbReference>
<evidence type="ECO:0000259" key="5">
    <source>
        <dbReference type="PROSITE" id="PS50850"/>
    </source>
</evidence>
<dbReference type="InterPro" id="IPR011701">
    <property type="entry name" value="MFS"/>
</dbReference>
<feature type="transmembrane region" description="Helical" evidence="4">
    <location>
        <begin position="281"/>
        <end position="300"/>
    </location>
</feature>
<feature type="domain" description="Major facilitator superfamily (MFS) profile" evidence="5">
    <location>
        <begin position="21"/>
        <end position="398"/>
    </location>
</feature>
<feature type="transmembrane region" description="Helical" evidence="4">
    <location>
        <begin position="341"/>
        <end position="362"/>
    </location>
</feature>
<dbReference type="InterPro" id="IPR036259">
    <property type="entry name" value="MFS_trans_sf"/>
</dbReference>
<dbReference type="PROSITE" id="PS50850">
    <property type="entry name" value="MFS"/>
    <property type="match status" value="1"/>
</dbReference>
<dbReference type="HOGENOM" id="CLU_028923_2_1_0"/>
<keyword evidence="2 4" id="KW-1133">Transmembrane helix</keyword>
<keyword evidence="3 4" id="KW-0472">Membrane</keyword>
<proteinExistence type="predicted"/>
<feature type="transmembrane region" description="Helical" evidence="4">
    <location>
        <begin position="175"/>
        <end position="192"/>
    </location>
</feature>
<protein>
    <submittedName>
        <fullName evidence="6">MFS family sugar transporter</fullName>
    </submittedName>
</protein>
<dbReference type="AlphaFoldDB" id="A0A081C2L3"/>
<dbReference type="Proteomes" id="UP000030661">
    <property type="component" value="Unassembled WGS sequence"/>
</dbReference>
<sequence length="398" mass="43264">MNISTILPMMQTTKASKTLSITIGYYVAFLMFGLVAAVLGPTLPGLASQTHTTIRQVSMLFTARSLGYLFGAFLGGRLYDRFPGHPILSIVLAMMTIIIATVPLIPFLWGLLTLLLLLGVIEGVLELGGNTLLVWLHKEKTGPFMNGLHFFFGVGAFVTPLIVGQVFLHTGQIQWAYWILAILILPSAGWLCRLPSPEIQSNARHQEQNAKKTFLVGVIVVLFLLYVGSEVSFGGWIYTYTISLYQGVETTAAYLTSAFWGALTFGRLLAIPFAAYFAPRLLLLANFIGCLISVSLLLIGTPSLTIIWIGTLGVGVSMAPVFPTLLTFAGRHIQITAKINSWFCIGSGVGGMTLPLLIGQVFEIYGPQAVMFTIFADLILGLGLLLGVMLCSFRFRQA</sequence>
<feature type="transmembrane region" description="Helical" evidence="4">
    <location>
        <begin position="213"/>
        <end position="239"/>
    </location>
</feature>
<feature type="transmembrane region" description="Helical" evidence="4">
    <location>
        <begin position="306"/>
        <end position="329"/>
    </location>
</feature>
<feature type="transmembrane region" description="Helical" evidence="4">
    <location>
        <begin position="148"/>
        <end position="169"/>
    </location>
</feature>
<dbReference type="EMBL" id="DF820468">
    <property type="protein sequence ID" value="GAK58818.1"/>
    <property type="molecule type" value="Genomic_DNA"/>
</dbReference>
<accession>A0A081C2L3</accession>
<keyword evidence="1 4" id="KW-0812">Transmembrane</keyword>
<dbReference type="GO" id="GO:0022857">
    <property type="term" value="F:transmembrane transporter activity"/>
    <property type="evidence" value="ECO:0007669"/>
    <property type="project" value="InterPro"/>
</dbReference>
<feature type="transmembrane region" description="Helical" evidence="4">
    <location>
        <begin position="251"/>
        <end position="269"/>
    </location>
</feature>
<keyword evidence="7" id="KW-1185">Reference proteome</keyword>
<evidence type="ECO:0000256" key="2">
    <source>
        <dbReference type="ARBA" id="ARBA00022989"/>
    </source>
</evidence>
<dbReference type="Gene3D" id="1.20.1250.20">
    <property type="entry name" value="MFS general substrate transporter like domains"/>
    <property type="match status" value="2"/>
</dbReference>
<gene>
    <name evidence="6" type="ORF">U27_05793</name>
</gene>
<keyword evidence="6" id="KW-0762">Sugar transport</keyword>
<dbReference type="eggNOG" id="COG0738">
    <property type="taxonomic scope" value="Bacteria"/>
</dbReference>
<evidence type="ECO:0000256" key="4">
    <source>
        <dbReference type="SAM" id="Phobius"/>
    </source>
</evidence>
<evidence type="ECO:0000313" key="7">
    <source>
        <dbReference type="Proteomes" id="UP000030661"/>
    </source>
</evidence>
<evidence type="ECO:0000313" key="6">
    <source>
        <dbReference type="EMBL" id="GAK58818.1"/>
    </source>
</evidence>
<reference evidence="6" key="1">
    <citation type="journal article" date="2015" name="PeerJ">
        <title>First genomic representation of candidate bacterial phylum KSB3 points to enhanced environmental sensing as a trigger of wastewater bulking.</title>
        <authorList>
            <person name="Sekiguchi Y."/>
            <person name="Ohashi A."/>
            <person name="Parks D.H."/>
            <person name="Yamauchi T."/>
            <person name="Tyson G.W."/>
            <person name="Hugenholtz P."/>
        </authorList>
    </citation>
    <scope>NUCLEOTIDE SEQUENCE [LARGE SCALE GENOMIC DNA]</scope>
</reference>
<dbReference type="InterPro" id="IPR020846">
    <property type="entry name" value="MFS_dom"/>
</dbReference>
<feature type="transmembrane region" description="Helical" evidence="4">
    <location>
        <begin position="54"/>
        <end position="75"/>
    </location>
</feature>
<keyword evidence="6" id="KW-0813">Transport</keyword>
<dbReference type="SUPFAM" id="SSF103473">
    <property type="entry name" value="MFS general substrate transporter"/>
    <property type="match status" value="1"/>
</dbReference>
<dbReference type="PANTHER" id="PTHR23121:SF9">
    <property type="entry name" value="SODIUM-DEPENDENT GLUCOSE TRANSPORTER 1"/>
    <property type="match status" value="1"/>
</dbReference>
<organism evidence="6">
    <name type="scientific">Vecturithrix granuli</name>
    <dbReference type="NCBI Taxonomy" id="1499967"/>
    <lineage>
        <taxon>Bacteria</taxon>
        <taxon>Candidatus Moduliflexota</taxon>
        <taxon>Candidatus Vecturitrichia</taxon>
        <taxon>Candidatus Vecturitrichales</taxon>
        <taxon>Candidatus Vecturitrichaceae</taxon>
        <taxon>Candidatus Vecturithrix</taxon>
    </lineage>
</organism>
<name>A0A081C2L3_VECG1</name>
<feature type="transmembrane region" description="Helical" evidence="4">
    <location>
        <begin position="115"/>
        <end position="136"/>
    </location>
</feature>
<feature type="transmembrane region" description="Helical" evidence="4">
    <location>
        <begin position="21"/>
        <end position="42"/>
    </location>
</feature>
<evidence type="ECO:0000256" key="1">
    <source>
        <dbReference type="ARBA" id="ARBA00022692"/>
    </source>
</evidence>
<dbReference type="STRING" id="1499967.U27_05793"/>
<feature type="transmembrane region" description="Helical" evidence="4">
    <location>
        <begin position="368"/>
        <end position="393"/>
    </location>
</feature>
<evidence type="ECO:0000256" key="3">
    <source>
        <dbReference type="ARBA" id="ARBA00023136"/>
    </source>
</evidence>
<feature type="transmembrane region" description="Helical" evidence="4">
    <location>
        <begin position="87"/>
        <end position="109"/>
    </location>
</feature>